<sequence>MRASDLTDVFRGSEARAAGVVTDYQLRTAQFRRLFQDVYVPSGIPVTHELRCRGAALIVPPEAVLTGRSAATVQGVELAGPNDPVEFVVPEGHRFGPIRGLRVRRTEVTRSESTEWHGIRLATPLRTAIDLLLRHSPRTHARTTVLRTGVADLDAYLRANLVSRAELEQSLQRRRNRGVVVARQAESLADTRAESRPESEVRVLLRLNDLAPTPQVEVHDGEQLLGRLDLALEHERVAIEYDGRWHNTRKQARYDRSRRARLEHAGWTFVIVDADKLAQPEELIKEVLAAIRYRRRLSRIAS</sequence>
<dbReference type="InterPro" id="IPR007569">
    <property type="entry name" value="DUF559"/>
</dbReference>
<evidence type="ECO:0000259" key="1">
    <source>
        <dbReference type="Pfam" id="PF04480"/>
    </source>
</evidence>
<dbReference type="InterPro" id="IPR011335">
    <property type="entry name" value="Restrct_endonuc-II-like"/>
</dbReference>
<dbReference type="AlphaFoldDB" id="A0A4V2SU54"/>
<dbReference type="Gene3D" id="3.40.960.10">
    <property type="entry name" value="VSR Endonuclease"/>
    <property type="match status" value="1"/>
</dbReference>
<dbReference type="Proteomes" id="UP000294911">
    <property type="component" value="Unassembled WGS sequence"/>
</dbReference>
<comment type="caution">
    <text evidence="2">The sequence shown here is derived from an EMBL/GenBank/DDBJ whole genome shotgun (WGS) entry which is preliminary data.</text>
</comment>
<name>A0A4V2SU54_9PSEU</name>
<evidence type="ECO:0000313" key="3">
    <source>
        <dbReference type="Proteomes" id="UP000294911"/>
    </source>
</evidence>
<dbReference type="Pfam" id="PF04480">
    <property type="entry name" value="DUF559"/>
    <property type="match status" value="1"/>
</dbReference>
<protein>
    <submittedName>
        <fullName evidence="2">Uncharacterized protein DUF559</fullName>
    </submittedName>
</protein>
<feature type="domain" description="DUF559" evidence="1">
    <location>
        <begin position="228"/>
        <end position="291"/>
    </location>
</feature>
<evidence type="ECO:0000313" key="2">
    <source>
        <dbReference type="EMBL" id="TCP53236.1"/>
    </source>
</evidence>
<gene>
    <name evidence="2" type="ORF">EV191_105303</name>
</gene>
<accession>A0A4V2SU54</accession>
<organism evidence="2 3">
    <name type="scientific">Tamaricihabitans halophyticus</name>
    <dbReference type="NCBI Taxonomy" id="1262583"/>
    <lineage>
        <taxon>Bacteria</taxon>
        <taxon>Bacillati</taxon>
        <taxon>Actinomycetota</taxon>
        <taxon>Actinomycetes</taxon>
        <taxon>Pseudonocardiales</taxon>
        <taxon>Pseudonocardiaceae</taxon>
        <taxon>Tamaricihabitans</taxon>
    </lineage>
</organism>
<reference evidence="2 3" key="1">
    <citation type="submission" date="2019-03" db="EMBL/GenBank/DDBJ databases">
        <title>Genomic Encyclopedia of Type Strains, Phase IV (KMG-IV): sequencing the most valuable type-strain genomes for metagenomic binning, comparative biology and taxonomic classification.</title>
        <authorList>
            <person name="Goeker M."/>
        </authorList>
    </citation>
    <scope>NUCLEOTIDE SEQUENCE [LARGE SCALE GENOMIC DNA]</scope>
    <source>
        <strain evidence="2 3">DSM 45765</strain>
    </source>
</reference>
<proteinExistence type="predicted"/>
<keyword evidence="3" id="KW-1185">Reference proteome</keyword>
<dbReference type="EMBL" id="SLXQ01000005">
    <property type="protein sequence ID" value="TCP53236.1"/>
    <property type="molecule type" value="Genomic_DNA"/>
</dbReference>
<dbReference type="SUPFAM" id="SSF52980">
    <property type="entry name" value="Restriction endonuclease-like"/>
    <property type="match status" value="1"/>
</dbReference>